<feature type="domain" description="F-box" evidence="1">
    <location>
        <begin position="18"/>
        <end position="51"/>
    </location>
</feature>
<dbReference type="Pfam" id="PF23622">
    <property type="entry name" value="LRR_At1g61320_AtMIF1"/>
    <property type="match status" value="1"/>
</dbReference>
<reference evidence="4" key="2">
    <citation type="journal article" date="2018" name="Plant J.">
        <title>The Sorghum bicolor reference genome: improved assembly, gene annotations, a transcriptome atlas, and signatures of genome organization.</title>
        <authorList>
            <person name="McCormick R.F."/>
            <person name="Truong S.K."/>
            <person name="Sreedasyam A."/>
            <person name="Jenkins J."/>
            <person name="Shu S."/>
            <person name="Sims D."/>
            <person name="Kennedy M."/>
            <person name="Amirebrahimi M."/>
            <person name="Weers B.D."/>
            <person name="McKinley B."/>
            <person name="Mattison A."/>
            <person name="Morishige D.T."/>
            <person name="Grimwood J."/>
            <person name="Schmutz J."/>
            <person name="Mullet J.E."/>
        </authorList>
    </citation>
    <scope>NUCLEOTIDE SEQUENCE [LARGE SCALE GENOMIC DNA]</scope>
    <source>
        <strain evidence="4">cv. BTx623</strain>
    </source>
</reference>
<dbReference type="Pfam" id="PF00646">
    <property type="entry name" value="F-box"/>
    <property type="match status" value="1"/>
</dbReference>
<dbReference type="InterPro" id="IPR032675">
    <property type="entry name" value="LRR_dom_sf"/>
</dbReference>
<sequence>MAHEAGPGHTHQVEEDMISNLNDDVLLSILENVDLTTSVRASVLSTRWRHLPWLLGQLNIDMMDFLHEPYADPTLDDHIDKAMSSLTEAVRSMLSPSCRKTVITRLCISLIVANSYSSEIGHLVNEVVENGMVKDIELTSGIENMGAVSDDELVKHANGVISFFCNYPNISCCLTRLLLFNATFLESDLHNLIANVCTELRYLYLSRCDTGFQSTFKIDAPNSKLNILELVHCHFSQVELHCLPMLEKVIFGFWLTKCVPLTWGHIPCLKELEVFSAMPPHQEQFKLSEFLCGAACINTLSLDFLGQKIWLLPEKHQLSSAFSNLRKLCIYDIFVGFGLLWTTNLLEVAPSLEILEVEVYDHRCEQDEKVTKLCAKRSNASWEVPEFPYPKHLPLKELEIIGFNASEEHLLFIGAVMDRAPNLQSVVLKDKCCKECESTSTALVKHKFLENEDEQELVVNKLRDWFSSGAQIIFSDCKVVSECVFA</sequence>
<dbReference type="SUPFAM" id="SSF52047">
    <property type="entry name" value="RNI-like"/>
    <property type="match status" value="1"/>
</dbReference>
<evidence type="ECO:0000313" key="4">
    <source>
        <dbReference type="Proteomes" id="UP000000768"/>
    </source>
</evidence>
<name>A0A1W0W7K9_SORBI</name>
<dbReference type="PANTHER" id="PTHR35545:SF28">
    <property type="entry name" value="OS07G0645701 PROTEIN"/>
    <property type="match status" value="1"/>
</dbReference>
<dbReference type="InParanoid" id="A0A1W0W7K9"/>
<dbReference type="eggNOG" id="ENOG502R86K">
    <property type="taxonomic scope" value="Eukaryota"/>
</dbReference>
<dbReference type="OrthoDB" id="664997at2759"/>
<dbReference type="Gramene" id="OQU90379">
    <property type="protein sequence ID" value="OQU90379"/>
    <property type="gene ID" value="SORBI_3002G400101"/>
</dbReference>
<dbReference type="AlphaFoldDB" id="A0A1W0W7K9"/>
<protein>
    <submittedName>
        <fullName evidence="3">Uncharacterized protein</fullName>
    </submittedName>
</protein>
<dbReference type="Gene3D" id="3.80.10.10">
    <property type="entry name" value="Ribonuclease Inhibitor"/>
    <property type="match status" value="1"/>
</dbReference>
<dbReference type="Proteomes" id="UP000000768">
    <property type="component" value="Chromosome 2"/>
</dbReference>
<accession>A0A1W0W7K9</accession>
<evidence type="ECO:0000259" key="1">
    <source>
        <dbReference type="Pfam" id="PF00646"/>
    </source>
</evidence>
<dbReference type="InterPro" id="IPR055357">
    <property type="entry name" value="LRR_At1g61320_AtMIF1"/>
</dbReference>
<keyword evidence="4" id="KW-1185">Reference proteome</keyword>
<feature type="domain" description="At1g61320/AtMIF1 LRR" evidence="2">
    <location>
        <begin position="172"/>
        <end position="436"/>
    </location>
</feature>
<gene>
    <name evidence="3" type="ORF">SORBI_3002G400101</name>
</gene>
<proteinExistence type="predicted"/>
<dbReference type="EMBL" id="CM000761">
    <property type="protein sequence ID" value="OQU90379.1"/>
    <property type="molecule type" value="Genomic_DNA"/>
</dbReference>
<evidence type="ECO:0000259" key="2">
    <source>
        <dbReference type="Pfam" id="PF23622"/>
    </source>
</evidence>
<dbReference type="ExpressionAtlas" id="A0A1W0W7K9">
    <property type="expression patterns" value="baseline and differential"/>
</dbReference>
<dbReference type="InterPro" id="IPR001810">
    <property type="entry name" value="F-box_dom"/>
</dbReference>
<dbReference type="PANTHER" id="PTHR35545">
    <property type="entry name" value="F-BOX DOMAIN-CONTAINING PROTEIN"/>
    <property type="match status" value="1"/>
</dbReference>
<dbReference type="SUPFAM" id="SSF81383">
    <property type="entry name" value="F-box domain"/>
    <property type="match status" value="1"/>
</dbReference>
<dbReference type="OMA" id="CGASNIW"/>
<dbReference type="InterPro" id="IPR036047">
    <property type="entry name" value="F-box-like_dom_sf"/>
</dbReference>
<evidence type="ECO:0000313" key="3">
    <source>
        <dbReference type="EMBL" id="OQU90379.1"/>
    </source>
</evidence>
<organism evidence="3 4">
    <name type="scientific">Sorghum bicolor</name>
    <name type="common">Sorghum</name>
    <name type="synonym">Sorghum vulgare</name>
    <dbReference type="NCBI Taxonomy" id="4558"/>
    <lineage>
        <taxon>Eukaryota</taxon>
        <taxon>Viridiplantae</taxon>
        <taxon>Streptophyta</taxon>
        <taxon>Embryophyta</taxon>
        <taxon>Tracheophyta</taxon>
        <taxon>Spermatophyta</taxon>
        <taxon>Magnoliopsida</taxon>
        <taxon>Liliopsida</taxon>
        <taxon>Poales</taxon>
        <taxon>Poaceae</taxon>
        <taxon>PACMAD clade</taxon>
        <taxon>Panicoideae</taxon>
        <taxon>Andropogonodae</taxon>
        <taxon>Andropogoneae</taxon>
        <taxon>Sorghinae</taxon>
        <taxon>Sorghum</taxon>
    </lineage>
</organism>
<reference evidence="3 4" key="1">
    <citation type="journal article" date="2009" name="Nature">
        <title>The Sorghum bicolor genome and the diversification of grasses.</title>
        <authorList>
            <person name="Paterson A.H."/>
            <person name="Bowers J.E."/>
            <person name="Bruggmann R."/>
            <person name="Dubchak I."/>
            <person name="Grimwood J."/>
            <person name="Gundlach H."/>
            <person name="Haberer G."/>
            <person name="Hellsten U."/>
            <person name="Mitros T."/>
            <person name="Poliakov A."/>
            <person name="Schmutz J."/>
            <person name="Spannagl M."/>
            <person name="Tang H."/>
            <person name="Wang X."/>
            <person name="Wicker T."/>
            <person name="Bharti A.K."/>
            <person name="Chapman J."/>
            <person name="Feltus F.A."/>
            <person name="Gowik U."/>
            <person name="Grigoriev I.V."/>
            <person name="Lyons E."/>
            <person name="Maher C.A."/>
            <person name="Martis M."/>
            <person name="Narechania A."/>
            <person name="Otillar R.P."/>
            <person name="Penning B.W."/>
            <person name="Salamov A.A."/>
            <person name="Wang Y."/>
            <person name="Zhang L."/>
            <person name="Carpita N.C."/>
            <person name="Freeling M."/>
            <person name="Gingle A.R."/>
            <person name="Hash C.T."/>
            <person name="Keller B."/>
            <person name="Klein P."/>
            <person name="Kresovich S."/>
            <person name="McCann M.C."/>
            <person name="Ming R."/>
            <person name="Peterson D.G."/>
            <person name="Mehboob-ur-Rahman"/>
            <person name="Ware D."/>
            <person name="Westhoff P."/>
            <person name="Mayer K.F."/>
            <person name="Messing J."/>
            <person name="Rokhsar D.S."/>
        </authorList>
    </citation>
    <scope>NUCLEOTIDE SEQUENCE [LARGE SCALE GENOMIC DNA]</scope>
    <source>
        <strain evidence="4">cv. BTx623</strain>
    </source>
</reference>